<evidence type="ECO:0000256" key="1">
    <source>
        <dbReference type="SAM" id="MobiDB-lite"/>
    </source>
</evidence>
<evidence type="ECO:0000259" key="3">
    <source>
        <dbReference type="Pfam" id="PF16209"/>
    </source>
</evidence>
<accession>A0AAV7NVU2</accession>
<feature type="compositionally biased region" description="Basic residues" evidence="1">
    <location>
        <begin position="22"/>
        <end position="31"/>
    </location>
</feature>
<keyword evidence="5" id="KW-1185">Reference proteome</keyword>
<dbReference type="InterPro" id="IPR032631">
    <property type="entry name" value="P-type_ATPase_N"/>
</dbReference>
<dbReference type="Proteomes" id="UP001066276">
    <property type="component" value="Chromosome 8"/>
</dbReference>
<evidence type="ECO:0000313" key="5">
    <source>
        <dbReference type="Proteomes" id="UP001066276"/>
    </source>
</evidence>
<protein>
    <recommendedName>
        <fullName evidence="3">P-type ATPase N-terminal domain-containing protein</fullName>
    </recommendedName>
</protein>
<gene>
    <name evidence="4" type="ORF">NDU88_006902</name>
</gene>
<keyword evidence="2" id="KW-1133">Transmembrane helix</keyword>
<name>A0AAV7NVU2_PLEWA</name>
<dbReference type="GO" id="GO:0140326">
    <property type="term" value="F:ATPase-coupled intramembrane lipid transporter activity"/>
    <property type="evidence" value="ECO:0007669"/>
    <property type="project" value="TreeGrafter"/>
</dbReference>
<evidence type="ECO:0000256" key="2">
    <source>
        <dbReference type="SAM" id="Phobius"/>
    </source>
</evidence>
<feature type="region of interest" description="Disordered" evidence="1">
    <location>
        <begin position="1"/>
        <end position="33"/>
    </location>
</feature>
<feature type="transmembrane region" description="Helical" evidence="2">
    <location>
        <begin position="120"/>
        <end position="137"/>
    </location>
</feature>
<dbReference type="GO" id="GO:0005886">
    <property type="term" value="C:plasma membrane"/>
    <property type="evidence" value="ECO:0007669"/>
    <property type="project" value="TreeGrafter"/>
</dbReference>
<dbReference type="GO" id="GO:0045332">
    <property type="term" value="P:phospholipid translocation"/>
    <property type="evidence" value="ECO:0007669"/>
    <property type="project" value="TreeGrafter"/>
</dbReference>
<evidence type="ECO:0000313" key="4">
    <source>
        <dbReference type="EMBL" id="KAJ1118714.1"/>
    </source>
</evidence>
<dbReference type="EMBL" id="JANPWB010000012">
    <property type="protein sequence ID" value="KAJ1118714.1"/>
    <property type="molecule type" value="Genomic_DNA"/>
</dbReference>
<feature type="domain" description="P-type ATPase N-terminal" evidence="3">
    <location>
        <begin position="63"/>
        <end position="119"/>
    </location>
</feature>
<dbReference type="Pfam" id="PF16209">
    <property type="entry name" value="PhoLip_ATPase_N"/>
    <property type="match status" value="1"/>
</dbReference>
<keyword evidence="2" id="KW-0812">Transmembrane</keyword>
<proteinExistence type="predicted"/>
<keyword evidence="2" id="KW-0472">Membrane</keyword>
<reference evidence="4" key="1">
    <citation type="journal article" date="2022" name="bioRxiv">
        <title>Sequencing and chromosome-scale assembly of the giantPleurodeles waltlgenome.</title>
        <authorList>
            <person name="Brown T."/>
            <person name="Elewa A."/>
            <person name="Iarovenko S."/>
            <person name="Subramanian E."/>
            <person name="Araus A.J."/>
            <person name="Petzold A."/>
            <person name="Susuki M."/>
            <person name="Suzuki K.-i.T."/>
            <person name="Hayashi T."/>
            <person name="Toyoda A."/>
            <person name="Oliveira C."/>
            <person name="Osipova E."/>
            <person name="Leigh N.D."/>
            <person name="Simon A."/>
            <person name="Yun M.H."/>
        </authorList>
    </citation>
    <scope>NUCLEOTIDE SEQUENCE</scope>
    <source>
        <strain evidence="4">20211129_DDA</strain>
        <tissue evidence="4">Liver</tissue>
    </source>
</reference>
<sequence length="193" mass="22235">MEKDGEVNGDLAIQATDEEEKKKKRKKKGKREARGWTVHSNLLYEVGSQSLLLPSAAKAAPDNPNRHLPGNRIKTTKYTVLSFLPKNLFEQFHRMANIYFVFIALLNFVPSVNAFKPEMALAPVLFILAVTALKDLWEDYRRYRSDTEINHTDCLVYSRYPWGLWVTWAVEHFGVTMDPCFKSSKMHSERLVG</sequence>
<dbReference type="SUPFAM" id="SSF81665">
    <property type="entry name" value="Calcium ATPase, transmembrane domain M"/>
    <property type="match status" value="1"/>
</dbReference>
<dbReference type="PANTHER" id="PTHR24092">
    <property type="entry name" value="PROBABLE PHOSPHOLIPID-TRANSPORTING ATPASE"/>
    <property type="match status" value="1"/>
</dbReference>
<feature type="transmembrane region" description="Helical" evidence="2">
    <location>
        <begin position="96"/>
        <end position="114"/>
    </location>
</feature>
<organism evidence="4 5">
    <name type="scientific">Pleurodeles waltl</name>
    <name type="common">Iberian ribbed newt</name>
    <dbReference type="NCBI Taxonomy" id="8319"/>
    <lineage>
        <taxon>Eukaryota</taxon>
        <taxon>Metazoa</taxon>
        <taxon>Chordata</taxon>
        <taxon>Craniata</taxon>
        <taxon>Vertebrata</taxon>
        <taxon>Euteleostomi</taxon>
        <taxon>Amphibia</taxon>
        <taxon>Batrachia</taxon>
        <taxon>Caudata</taxon>
        <taxon>Salamandroidea</taxon>
        <taxon>Salamandridae</taxon>
        <taxon>Pleurodelinae</taxon>
        <taxon>Pleurodeles</taxon>
    </lineage>
</organism>
<dbReference type="InterPro" id="IPR023298">
    <property type="entry name" value="ATPase_P-typ_TM_dom_sf"/>
</dbReference>
<comment type="caution">
    <text evidence="4">The sequence shown here is derived from an EMBL/GenBank/DDBJ whole genome shotgun (WGS) entry which is preliminary data.</text>
</comment>
<dbReference type="AlphaFoldDB" id="A0AAV7NVU2"/>
<dbReference type="PANTHER" id="PTHR24092:SF81">
    <property type="entry name" value="PHOSPHOLIPID-TRANSPORTING ATPASE VA"/>
    <property type="match status" value="1"/>
</dbReference>